<organism evidence="13 14">
    <name type="scientific">Paenibacillus antri</name>
    <dbReference type="NCBI Taxonomy" id="2582848"/>
    <lineage>
        <taxon>Bacteria</taxon>
        <taxon>Bacillati</taxon>
        <taxon>Bacillota</taxon>
        <taxon>Bacilli</taxon>
        <taxon>Bacillales</taxon>
        <taxon>Paenibacillaceae</taxon>
        <taxon>Paenibacillus</taxon>
    </lineage>
</organism>
<keyword evidence="6" id="KW-0501">Molybdenum cofactor biosynthesis</keyword>
<accession>A0A5R9GD32</accession>
<protein>
    <recommendedName>
        <fullName evidence="4">Molybdopterin synthase catalytic subunit</fullName>
        <ecNumber evidence="3">2.8.1.12</ecNumber>
    </recommendedName>
    <alternativeName>
        <fullName evidence="10">MPT synthase subunit 2</fullName>
    </alternativeName>
    <alternativeName>
        <fullName evidence="8">Molybdenum cofactor biosynthesis protein E</fullName>
    </alternativeName>
    <alternativeName>
        <fullName evidence="9">Molybdopterin-converting factor large subunit</fullName>
    </alternativeName>
    <alternativeName>
        <fullName evidence="11">Molybdopterin-converting factor subunit 2</fullName>
    </alternativeName>
</protein>
<evidence type="ECO:0000256" key="12">
    <source>
        <dbReference type="ARBA" id="ARBA00049878"/>
    </source>
</evidence>
<evidence type="ECO:0000256" key="7">
    <source>
        <dbReference type="ARBA" id="ARBA00026066"/>
    </source>
</evidence>
<dbReference type="OrthoDB" id="9803224at2"/>
<dbReference type="EMBL" id="VCIW01000011">
    <property type="protein sequence ID" value="TLS51074.1"/>
    <property type="molecule type" value="Genomic_DNA"/>
</dbReference>
<evidence type="ECO:0000256" key="11">
    <source>
        <dbReference type="ARBA" id="ARBA00032474"/>
    </source>
</evidence>
<comment type="pathway">
    <text evidence="1">Cofactor biosynthesis; molybdopterin biosynthesis.</text>
</comment>
<dbReference type="Proteomes" id="UP000309676">
    <property type="component" value="Unassembled WGS sequence"/>
</dbReference>
<evidence type="ECO:0000256" key="9">
    <source>
        <dbReference type="ARBA" id="ARBA00030407"/>
    </source>
</evidence>
<evidence type="ECO:0000256" key="3">
    <source>
        <dbReference type="ARBA" id="ARBA00011950"/>
    </source>
</evidence>
<comment type="catalytic activity">
    <reaction evidence="12">
        <text>2 [molybdopterin-synthase sulfur-carrier protein]-C-terminal-Gly-aminoethanethioate + cyclic pyranopterin phosphate + H2O = molybdopterin + 2 [molybdopterin-synthase sulfur-carrier protein]-C-terminal Gly-Gly + 2 H(+)</text>
        <dbReference type="Rhea" id="RHEA:26333"/>
        <dbReference type="Rhea" id="RHEA-COMP:12202"/>
        <dbReference type="Rhea" id="RHEA-COMP:19907"/>
        <dbReference type="ChEBI" id="CHEBI:15377"/>
        <dbReference type="ChEBI" id="CHEBI:15378"/>
        <dbReference type="ChEBI" id="CHEBI:58698"/>
        <dbReference type="ChEBI" id="CHEBI:59648"/>
        <dbReference type="ChEBI" id="CHEBI:90778"/>
        <dbReference type="ChEBI" id="CHEBI:232372"/>
        <dbReference type="EC" id="2.8.1.12"/>
    </reaction>
</comment>
<dbReference type="SUPFAM" id="SSF54690">
    <property type="entry name" value="Molybdopterin synthase subunit MoaE"/>
    <property type="match status" value="1"/>
</dbReference>
<dbReference type="PANTHER" id="PTHR23404">
    <property type="entry name" value="MOLYBDOPTERIN SYNTHASE RELATED"/>
    <property type="match status" value="1"/>
</dbReference>
<dbReference type="EC" id="2.8.1.12" evidence="3"/>
<dbReference type="Pfam" id="PF02391">
    <property type="entry name" value="MoaE"/>
    <property type="match status" value="1"/>
</dbReference>
<dbReference type="InterPro" id="IPR036563">
    <property type="entry name" value="MoaE_sf"/>
</dbReference>
<evidence type="ECO:0000256" key="10">
    <source>
        <dbReference type="ARBA" id="ARBA00030781"/>
    </source>
</evidence>
<dbReference type="InterPro" id="IPR003448">
    <property type="entry name" value="Mopterin_biosynth_MoaE"/>
</dbReference>
<sequence length="147" mass="16343">MNDAMFEITEETIDVARVSAKAIAPEQGATLAFIGTTREWTHGKRTVLLEYEAYAPMALKAMAKIGEEIDSRWPGARCAITHRIGRVDVGEASVVIAVSAPHRDVCYEASRHAIERLKQIVPIWKKEVWEDGTEWKGAQTGPWNPLA</sequence>
<dbReference type="AlphaFoldDB" id="A0A5R9GD32"/>
<keyword evidence="5" id="KW-0808">Transferase</keyword>
<dbReference type="GO" id="GO:0006777">
    <property type="term" value="P:Mo-molybdopterin cofactor biosynthetic process"/>
    <property type="evidence" value="ECO:0007669"/>
    <property type="project" value="UniProtKB-KW"/>
</dbReference>
<evidence type="ECO:0000256" key="5">
    <source>
        <dbReference type="ARBA" id="ARBA00022679"/>
    </source>
</evidence>
<evidence type="ECO:0000256" key="2">
    <source>
        <dbReference type="ARBA" id="ARBA00005426"/>
    </source>
</evidence>
<evidence type="ECO:0000256" key="1">
    <source>
        <dbReference type="ARBA" id="ARBA00005046"/>
    </source>
</evidence>
<keyword evidence="14" id="KW-1185">Reference proteome</keyword>
<reference evidence="13 14" key="1">
    <citation type="submission" date="2019-05" db="EMBL/GenBank/DDBJ databases">
        <authorList>
            <person name="Narsing Rao M.P."/>
            <person name="Li W.J."/>
        </authorList>
    </citation>
    <scope>NUCLEOTIDE SEQUENCE [LARGE SCALE GENOMIC DNA]</scope>
    <source>
        <strain evidence="13 14">SYSU_K30003</strain>
    </source>
</reference>
<evidence type="ECO:0000256" key="8">
    <source>
        <dbReference type="ARBA" id="ARBA00029745"/>
    </source>
</evidence>
<dbReference type="GO" id="GO:0030366">
    <property type="term" value="F:molybdopterin synthase activity"/>
    <property type="evidence" value="ECO:0007669"/>
    <property type="project" value="UniProtKB-EC"/>
</dbReference>
<evidence type="ECO:0000313" key="14">
    <source>
        <dbReference type="Proteomes" id="UP000309676"/>
    </source>
</evidence>
<comment type="subunit">
    <text evidence="7">Heterotetramer of 2 MoaD subunits and 2 MoaE subunits. Also stable as homodimer. The enzyme changes between these two forms during catalysis.</text>
</comment>
<dbReference type="FunFam" id="3.90.1170.40:FF:000003">
    <property type="entry name" value="Molybdopterin converting factor subunit 2"/>
    <property type="match status" value="1"/>
</dbReference>
<comment type="caution">
    <text evidence="13">The sequence shown here is derived from an EMBL/GenBank/DDBJ whole genome shotgun (WGS) entry which is preliminary data.</text>
</comment>
<gene>
    <name evidence="13" type="ORF">FE782_16935</name>
</gene>
<comment type="similarity">
    <text evidence="2">Belongs to the MoaE family.</text>
</comment>
<evidence type="ECO:0000256" key="6">
    <source>
        <dbReference type="ARBA" id="ARBA00023150"/>
    </source>
</evidence>
<dbReference type="CDD" id="cd00756">
    <property type="entry name" value="MoaE"/>
    <property type="match status" value="1"/>
</dbReference>
<evidence type="ECO:0000256" key="4">
    <source>
        <dbReference type="ARBA" id="ARBA00013858"/>
    </source>
</evidence>
<evidence type="ECO:0000313" key="13">
    <source>
        <dbReference type="EMBL" id="TLS51074.1"/>
    </source>
</evidence>
<name>A0A5R9GD32_9BACL</name>
<dbReference type="Gene3D" id="3.90.1170.40">
    <property type="entry name" value="Molybdopterin biosynthesis MoaE subunit"/>
    <property type="match status" value="1"/>
</dbReference>
<proteinExistence type="inferred from homology"/>